<organism evidence="1 2">
    <name type="scientific">Nocardioides fonticola</name>
    <dbReference type="NCBI Taxonomy" id="450363"/>
    <lineage>
        <taxon>Bacteria</taxon>
        <taxon>Bacillati</taxon>
        <taxon>Actinomycetota</taxon>
        <taxon>Actinomycetes</taxon>
        <taxon>Propionibacteriales</taxon>
        <taxon>Nocardioidaceae</taxon>
        <taxon>Nocardioides</taxon>
    </lineage>
</organism>
<evidence type="ECO:0000313" key="2">
    <source>
        <dbReference type="Proteomes" id="UP001501495"/>
    </source>
</evidence>
<sequence>MGITSSARRTTRRAAIAGIATALTVGGMVGATGGSAQAASSTATYDCNTLLGSFPIPISLVTDALTSAVPTGAVVPSDLIPVAGLATLPETLLSALSGLGLTSLGATISNFNLLAGDTVLPLDGLTAATTNLPGTGSLDLPVTGTLGGFTVPLPGLYDISLPTSFDMLPLGGLLPTITCVLDPSTNPVLGQLNVLKQTSSTSGAVVKAGRKYTARATVVRQLGLPGTGSVTAKLGKKTLASKNLSSAGTAAFKLPKNARGKKLTLVYSGDTLTNGSKTALRVK</sequence>
<protein>
    <recommendedName>
        <fullName evidence="3">Ig-like domain-containing protein</fullName>
    </recommendedName>
</protein>
<proteinExistence type="predicted"/>
<dbReference type="Proteomes" id="UP001501495">
    <property type="component" value="Unassembled WGS sequence"/>
</dbReference>
<dbReference type="Gene3D" id="2.60.40.10">
    <property type="entry name" value="Immunoglobulins"/>
    <property type="match status" value="1"/>
</dbReference>
<gene>
    <name evidence="1" type="ORF">GCM10022215_00890</name>
</gene>
<dbReference type="PROSITE" id="PS51318">
    <property type="entry name" value="TAT"/>
    <property type="match status" value="1"/>
</dbReference>
<accession>A0ABP7X8Y0</accession>
<evidence type="ECO:0000313" key="1">
    <source>
        <dbReference type="EMBL" id="GAA4107743.1"/>
    </source>
</evidence>
<evidence type="ECO:0008006" key="3">
    <source>
        <dbReference type="Google" id="ProtNLM"/>
    </source>
</evidence>
<name>A0ABP7X8Y0_9ACTN</name>
<dbReference type="RefSeq" id="WP_344731206.1">
    <property type="nucleotide sequence ID" value="NZ_BAAAZH010000001.1"/>
</dbReference>
<reference evidence="2" key="1">
    <citation type="journal article" date="2019" name="Int. J. Syst. Evol. Microbiol.">
        <title>The Global Catalogue of Microorganisms (GCM) 10K type strain sequencing project: providing services to taxonomists for standard genome sequencing and annotation.</title>
        <authorList>
            <consortium name="The Broad Institute Genomics Platform"/>
            <consortium name="The Broad Institute Genome Sequencing Center for Infectious Disease"/>
            <person name="Wu L."/>
            <person name="Ma J."/>
        </authorList>
    </citation>
    <scope>NUCLEOTIDE SEQUENCE [LARGE SCALE GENOMIC DNA]</scope>
    <source>
        <strain evidence="2">JCM 16703</strain>
    </source>
</reference>
<dbReference type="EMBL" id="BAAAZH010000001">
    <property type="protein sequence ID" value="GAA4107743.1"/>
    <property type="molecule type" value="Genomic_DNA"/>
</dbReference>
<dbReference type="InterPro" id="IPR013783">
    <property type="entry name" value="Ig-like_fold"/>
</dbReference>
<comment type="caution">
    <text evidence="1">The sequence shown here is derived from an EMBL/GenBank/DDBJ whole genome shotgun (WGS) entry which is preliminary data.</text>
</comment>
<keyword evidence="2" id="KW-1185">Reference proteome</keyword>
<dbReference type="InterPro" id="IPR006311">
    <property type="entry name" value="TAT_signal"/>
</dbReference>